<organism evidence="1 2">
    <name type="scientific">Methylobacterium thuringiense</name>
    <dbReference type="NCBI Taxonomy" id="1003091"/>
    <lineage>
        <taxon>Bacteria</taxon>
        <taxon>Pseudomonadati</taxon>
        <taxon>Pseudomonadota</taxon>
        <taxon>Alphaproteobacteria</taxon>
        <taxon>Hyphomicrobiales</taxon>
        <taxon>Methylobacteriaceae</taxon>
        <taxon>Methylobacterium</taxon>
    </lineage>
</organism>
<dbReference type="EMBL" id="BPRA01000003">
    <property type="protein sequence ID" value="GJE54331.1"/>
    <property type="molecule type" value="Genomic_DNA"/>
</dbReference>
<sequence>MRDKAPPKQLTFDLPLDPRYGREDFLVGPANETAYGLVEAWPDWPDTVLLLQGPAGSGKSHLASIWATRAHAWTVSAGTLQADQVRHLVSNGALVIEDVDRPADRDESSLFHLLNLARERKCPVMITGAGPVDGFGLKVADLRSRLRLAPRVEILPPDDALLRAVIVKLFVDRQIVVDLAVVEAVALRIDRSLARARDVVAELDRDALGRGRRITKPLALAVLDRLGMAETGDDADGADDEA</sequence>
<reference evidence="1" key="2">
    <citation type="submission" date="2021-08" db="EMBL/GenBank/DDBJ databases">
        <authorList>
            <person name="Tani A."/>
            <person name="Ola A."/>
            <person name="Ogura Y."/>
            <person name="Katsura K."/>
            <person name="Hayashi T."/>
        </authorList>
    </citation>
    <scope>NUCLEOTIDE SEQUENCE</scope>
    <source>
        <strain evidence="1">DSM 23674</strain>
    </source>
</reference>
<evidence type="ECO:0008006" key="3">
    <source>
        <dbReference type="Google" id="ProtNLM"/>
    </source>
</evidence>
<gene>
    <name evidence="1" type="ORF">EKPJFOCH_0805</name>
</gene>
<proteinExistence type="predicted"/>
<comment type="caution">
    <text evidence="1">The sequence shown here is derived from an EMBL/GenBank/DDBJ whole genome shotgun (WGS) entry which is preliminary data.</text>
</comment>
<dbReference type="Gene3D" id="3.40.50.300">
    <property type="entry name" value="P-loop containing nucleotide triphosphate hydrolases"/>
    <property type="match status" value="1"/>
</dbReference>
<name>A0ABQ4TGA0_9HYPH</name>
<dbReference type="PANTHER" id="PTHR30050:SF5">
    <property type="entry name" value="DNAA REGULATORY INACTIVATOR HDA"/>
    <property type="match status" value="1"/>
</dbReference>
<keyword evidence="2" id="KW-1185">Reference proteome</keyword>
<dbReference type="Gene3D" id="1.10.8.60">
    <property type="match status" value="1"/>
</dbReference>
<dbReference type="RefSeq" id="WP_147813645.1">
    <property type="nucleotide sequence ID" value="NZ_BPRA01000003.1"/>
</dbReference>
<reference evidence="1" key="1">
    <citation type="journal article" date="2021" name="Front. Microbiol.">
        <title>Comprehensive Comparative Genomics and Phenotyping of Methylobacterium Species.</title>
        <authorList>
            <person name="Alessa O."/>
            <person name="Ogura Y."/>
            <person name="Fujitani Y."/>
            <person name="Takami H."/>
            <person name="Hayashi T."/>
            <person name="Sahin N."/>
            <person name="Tani A."/>
        </authorList>
    </citation>
    <scope>NUCLEOTIDE SEQUENCE</scope>
    <source>
        <strain evidence="1">DSM 23674</strain>
    </source>
</reference>
<evidence type="ECO:0000313" key="2">
    <source>
        <dbReference type="Proteomes" id="UP001055101"/>
    </source>
</evidence>
<dbReference type="PANTHER" id="PTHR30050">
    <property type="entry name" value="CHROMOSOMAL REPLICATION INITIATOR PROTEIN DNAA"/>
    <property type="match status" value="1"/>
</dbReference>
<dbReference type="InterPro" id="IPR027417">
    <property type="entry name" value="P-loop_NTPase"/>
</dbReference>
<accession>A0ABQ4TGA0</accession>
<protein>
    <recommendedName>
        <fullName evidence="3">Chromosomal replication initiator protein DnaA domain-containing protein</fullName>
    </recommendedName>
</protein>
<dbReference type="SUPFAM" id="SSF52540">
    <property type="entry name" value="P-loop containing nucleoside triphosphate hydrolases"/>
    <property type="match status" value="1"/>
</dbReference>
<evidence type="ECO:0000313" key="1">
    <source>
        <dbReference type="EMBL" id="GJE54331.1"/>
    </source>
</evidence>
<dbReference type="Proteomes" id="UP001055101">
    <property type="component" value="Unassembled WGS sequence"/>
</dbReference>